<dbReference type="Gene3D" id="1.10.510.10">
    <property type="entry name" value="Transferase(Phosphotransferase) domain 1"/>
    <property type="match status" value="1"/>
</dbReference>
<dbReference type="Proteomes" id="UP000266188">
    <property type="component" value="Unassembled WGS sequence"/>
</dbReference>
<dbReference type="STRING" id="2070753.A0A3A2Z5Z0"/>
<dbReference type="InterPro" id="IPR011009">
    <property type="entry name" value="Kinase-like_dom_sf"/>
</dbReference>
<organism evidence="7 8">
    <name type="scientific">Aspergillus sclerotialis</name>
    <dbReference type="NCBI Taxonomy" id="2070753"/>
    <lineage>
        <taxon>Eukaryota</taxon>
        <taxon>Fungi</taxon>
        <taxon>Dikarya</taxon>
        <taxon>Ascomycota</taxon>
        <taxon>Pezizomycotina</taxon>
        <taxon>Eurotiomycetes</taxon>
        <taxon>Eurotiomycetidae</taxon>
        <taxon>Eurotiales</taxon>
        <taxon>Aspergillaceae</taxon>
        <taxon>Aspergillus</taxon>
        <taxon>Aspergillus subgen. Polypaecilum</taxon>
    </lineage>
</organism>
<keyword evidence="7" id="KW-0418">Kinase</keyword>
<accession>A0A3A2Z5Z0</accession>
<feature type="compositionally biased region" description="Polar residues" evidence="5">
    <location>
        <begin position="696"/>
        <end position="715"/>
    </location>
</feature>
<keyword evidence="3 4" id="KW-0067">ATP-binding</keyword>
<keyword evidence="7" id="KW-0808">Transferase</keyword>
<protein>
    <submittedName>
        <fullName evidence="7">Meiosis induction protein kinase</fullName>
    </submittedName>
</protein>
<dbReference type="SMART" id="SM00220">
    <property type="entry name" value="S_TKc"/>
    <property type="match status" value="1"/>
</dbReference>
<feature type="binding site" evidence="4">
    <location>
        <position position="60"/>
    </location>
    <ligand>
        <name>ATP</name>
        <dbReference type="ChEBI" id="CHEBI:30616"/>
    </ligand>
</feature>
<evidence type="ECO:0000256" key="3">
    <source>
        <dbReference type="ARBA" id="ARBA00022840"/>
    </source>
</evidence>
<dbReference type="FunFam" id="3.30.200.20:FF:000233">
    <property type="entry name" value="Meiosis induction protein kinase"/>
    <property type="match status" value="1"/>
</dbReference>
<dbReference type="Pfam" id="PF00069">
    <property type="entry name" value="Pkinase"/>
    <property type="match status" value="1"/>
</dbReference>
<dbReference type="InterPro" id="IPR008271">
    <property type="entry name" value="Ser/Thr_kinase_AS"/>
</dbReference>
<feature type="compositionally biased region" description="Basic and acidic residues" evidence="5">
    <location>
        <begin position="370"/>
        <end position="384"/>
    </location>
</feature>
<evidence type="ECO:0000256" key="4">
    <source>
        <dbReference type="PROSITE-ProRule" id="PRU10141"/>
    </source>
</evidence>
<evidence type="ECO:0000313" key="7">
    <source>
        <dbReference type="EMBL" id="RJE18489.1"/>
    </source>
</evidence>
<dbReference type="CDD" id="cd07830">
    <property type="entry name" value="STKc_MAK_like"/>
    <property type="match status" value="1"/>
</dbReference>
<dbReference type="SUPFAM" id="SSF56112">
    <property type="entry name" value="Protein kinase-like (PK-like)"/>
    <property type="match status" value="1"/>
</dbReference>
<evidence type="ECO:0000256" key="5">
    <source>
        <dbReference type="SAM" id="MobiDB-lite"/>
    </source>
</evidence>
<feature type="region of interest" description="Disordered" evidence="5">
    <location>
        <begin position="362"/>
        <end position="397"/>
    </location>
</feature>
<proteinExistence type="predicted"/>
<name>A0A3A2Z5Z0_9EURO</name>
<dbReference type="FunFam" id="1.10.510.10:FF:000314">
    <property type="entry name" value="Serine threonine-protein kinase mak"/>
    <property type="match status" value="1"/>
</dbReference>
<dbReference type="OrthoDB" id="2158884at2759"/>
<dbReference type="InterPro" id="IPR000719">
    <property type="entry name" value="Prot_kinase_dom"/>
</dbReference>
<dbReference type="PROSITE" id="PS00108">
    <property type="entry name" value="PROTEIN_KINASE_ST"/>
    <property type="match status" value="1"/>
</dbReference>
<sequence length="790" mass="86393">MTVSIDHTTRSTAPTSVATLEDRFEILKEIGDGSFGSVAVARVRTAGASVARRGTMVAIKSMKKTFDSLAPCLELREVIFLRSIPVHPHLVPALDIFLDPLSRKLHICMEYMDGNLYQLMKARDHKPLDRKHVKSILYQILSGLDHIHAHRFFHRDIKPENILVSTSAPNDSAFSRYSNLVTPPSTPPTYTVKIADFGLARETHSKLPYTTYVSTRWYRAPEVLLRAGEYSAPVDMWALGAMAVEIATLKPLFPGGNEVDQVWRVCEVMGSPGNWYSKSGSKIGGGEWRDGSRLAQKLGFTFPKMAPHSMESILQPPQWPQALSSFVTWCLMWDPKNRPTSTQALNHEYFTDAVDPLRPKSSTARLLGRKQSDKSFKSQSRETVDSPPLTSKPSWFRRSLIGRSESPALTLEGDQSAKPPIVSYSTVPEPQAAKAKPNPIKRNTWANGAPMAILPSIRPVSPLSNAVTAQANSTLAYSGENSTTQADFGKGSKKIGRQLSLNSHGNHYADVHRQEAERALNGGGNGNSGAPQKESFFSHLRKRARRLSGRNQANIPSDDIEANAGCMPWSNRSSLALDAVNAGESKPNADLSELDKALQNVKYSLDSSSLGNVPVQITSPGDSTNKRQSMPQGSIRSMGDSPVSTSGNGGPISSRTRRALQMSTHPVHRYETPEEEDELLDEVLHSATKAAKRLAQNHTPTDDSSLNGRQPVGNTSRPLPSPYPTPSPSAKCDSVFFGQNDATPCRRGGVADGKMGHTSVTRQWPTPPYEEGEWTGTASPSYFAAGSTYR</sequence>
<feature type="compositionally biased region" description="Polar residues" evidence="5">
    <location>
        <begin position="609"/>
        <end position="635"/>
    </location>
</feature>
<comment type="caution">
    <text evidence="7">The sequence shown here is derived from an EMBL/GenBank/DDBJ whole genome shotgun (WGS) entry which is preliminary data.</text>
</comment>
<dbReference type="PROSITE" id="PS00107">
    <property type="entry name" value="PROTEIN_KINASE_ATP"/>
    <property type="match status" value="1"/>
</dbReference>
<dbReference type="EMBL" id="MVGC01000543">
    <property type="protein sequence ID" value="RJE18489.1"/>
    <property type="molecule type" value="Genomic_DNA"/>
</dbReference>
<dbReference type="GO" id="GO:0004674">
    <property type="term" value="F:protein serine/threonine kinase activity"/>
    <property type="evidence" value="ECO:0007669"/>
    <property type="project" value="UniProtKB-KW"/>
</dbReference>
<dbReference type="PROSITE" id="PS50011">
    <property type="entry name" value="PROTEIN_KINASE_DOM"/>
    <property type="match status" value="1"/>
</dbReference>
<feature type="region of interest" description="Disordered" evidence="5">
    <location>
        <begin position="694"/>
        <end position="790"/>
    </location>
</feature>
<feature type="compositionally biased region" description="Polar residues" evidence="5">
    <location>
        <begin position="642"/>
        <end position="654"/>
    </location>
</feature>
<keyword evidence="8" id="KW-1185">Reference proteome</keyword>
<dbReference type="InterPro" id="IPR017441">
    <property type="entry name" value="Protein_kinase_ATP_BS"/>
</dbReference>
<evidence type="ECO:0000259" key="6">
    <source>
        <dbReference type="PROSITE" id="PS50011"/>
    </source>
</evidence>
<dbReference type="Gene3D" id="3.30.200.20">
    <property type="entry name" value="Phosphorylase Kinase, domain 1"/>
    <property type="match status" value="1"/>
</dbReference>
<gene>
    <name evidence="7" type="ORF">PHISCL_09175</name>
</gene>
<feature type="domain" description="Protein kinase" evidence="6">
    <location>
        <begin position="24"/>
        <end position="350"/>
    </location>
</feature>
<keyword evidence="1" id="KW-0723">Serine/threonine-protein kinase</keyword>
<evidence type="ECO:0000313" key="8">
    <source>
        <dbReference type="Proteomes" id="UP000266188"/>
    </source>
</evidence>
<keyword evidence="2 4" id="KW-0547">Nucleotide-binding</keyword>
<dbReference type="InterPro" id="IPR050117">
    <property type="entry name" value="MAPK"/>
</dbReference>
<dbReference type="AlphaFoldDB" id="A0A3A2Z5Z0"/>
<dbReference type="GO" id="GO:0005524">
    <property type="term" value="F:ATP binding"/>
    <property type="evidence" value="ECO:0007669"/>
    <property type="project" value="UniProtKB-UniRule"/>
</dbReference>
<evidence type="ECO:0000256" key="2">
    <source>
        <dbReference type="ARBA" id="ARBA00022741"/>
    </source>
</evidence>
<feature type="region of interest" description="Disordered" evidence="5">
    <location>
        <begin position="609"/>
        <end position="678"/>
    </location>
</feature>
<reference evidence="8" key="1">
    <citation type="submission" date="2017-02" db="EMBL/GenBank/DDBJ databases">
        <authorList>
            <person name="Tafer H."/>
            <person name="Lopandic K."/>
        </authorList>
    </citation>
    <scope>NUCLEOTIDE SEQUENCE [LARGE SCALE GENOMIC DNA]</scope>
    <source>
        <strain evidence="8">CBS 366.77</strain>
    </source>
</reference>
<evidence type="ECO:0000256" key="1">
    <source>
        <dbReference type="ARBA" id="ARBA00022527"/>
    </source>
</evidence>
<dbReference type="PANTHER" id="PTHR24055">
    <property type="entry name" value="MITOGEN-ACTIVATED PROTEIN KINASE"/>
    <property type="match status" value="1"/>
</dbReference>